<protein>
    <submittedName>
        <fullName evidence="1">Uncharacterized protein</fullName>
    </submittedName>
</protein>
<proteinExistence type="predicted"/>
<name>A0A409XFF1_PSICY</name>
<dbReference type="Proteomes" id="UP000283269">
    <property type="component" value="Unassembled WGS sequence"/>
</dbReference>
<reference evidence="1 2" key="1">
    <citation type="journal article" date="2018" name="Evol. Lett.">
        <title>Horizontal gene cluster transfer increased hallucinogenic mushroom diversity.</title>
        <authorList>
            <person name="Reynolds H.T."/>
            <person name="Vijayakumar V."/>
            <person name="Gluck-Thaler E."/>
            <person name="Korotkin H.B."/>
            <person name="Matheny P.B."/>
            <person name="Slot J.C."/>
        </authorList>
    </citation>
    <scope>NUCLEOTIDE SEQUENCE [LARGE SCALE GENOMIC DNA]</scope>
    <source>
        <strain evidence="1 2">2631</strain>
    </source>
</reference>
<dbReference type="InParanoid" id="A0A409XFF1"/>
<gene>
    <name evidence="1" type="ORF">CVT25_003194</name>
</gene>
<organism evidence="1 2">
    <name type="scientific">Psilocybe cyanescens</name>
    <dbReference type="NCBI Taxonomy" id="93625"/>
    <lineage>
        <taxon>Eukaryota</taxon>
        <taxon>Fungi</taxon>
        <taxon>Dikarya</taxon>
        <taxon>Basidiomycota</taxon>
        <taxon>Agaricomycotina</taxon>
        <taxon>Agaricomycetes</taxon>
        <taxon>Agaricomycetidae</taxon>
        <taxon>Agaricales</taxon>
        <taxon>Agaricineae</taxon>
        <taxon>Strophariaceae</taxon>
        <taxon>Psilocybe</taxon>
    </lineage>
</organism>
<dbReference type="AlphaFoldDB" id="A0A409XFF1"/>
<comment type="caution">
    <text evidence="1">The sequence shown here is derived from an EMBL/GenBank/DDBJ whole genome shotgun (WGS) entry which is preliminary data.</text>
</comment>
<evidence type="ECO:0000313" key="2">
    <source>
        <dbReference type="Proteomes" id="UP000283269"/>
    </source>
</evidence>
<dbReference type="OrthoDB" id="2657661at2759"/>
<sequence>MALSFQKPMILSYTPANFDSNYGLICVLGHEVEAQYSLKAADQLAHELLDMILHFSGVTGISSVCHTDVMSSPTSASPFTLEELQKALTLAKTVKPRSRFYNYYGERHARLERTASVFADAENGLSRTWFIKISSPPPFFIPDSNLKSFQKAYVDTIVHKYDWEHIMKTLNHEWKQMVLLATPMLNVDVGFLSVQGVKPLQTLHTSPAQISIYVSIIFNVGSIALGSQLVRLHKGSNTYDYDFTAEYAIDINFPAKANHPIVGLEKPAILYSLPCALAIWR</sequence>
<evidence type="ECO:0000313" key="1">
    <source>
        <dbReference type="EMBL" id="PPQ89357.1"/>
    </source>
</evidence>
<accession>A0A409XFF1</accession>
<keyword evidence="2" id="KW-1185">Reference proteome</keyword>
<dbReference type="EMBL" id="NHYD01001903">
    <property type="protein sequence ID" value="PPQ89357.1"/>
    <property type="molecule type" value="Genomic_DNA"/>
</dbReference>